<dbReference type="AlphaFoldDB" id="A0A0C3NE89"/>
<protein>
    <submittedName>
        <fullName evidence="1">Uncharacterized protein</fullName>
    </submittedName>
</protein>
<accession>A0A0C3NE89</accession>
<keyword evidence="2" id="KW-1185">Reference proteome</keyword>
<proteinExistence type="predicted"/>
<dbReference type="EMBL" id="KN840644">
    <property type="protein sequence ID" value="KIP02934.1"/>
    <property type="molecule type" value="Genomic_DNA"/>
</dbReference>
<name>A0A0C3NE89_PHLG1</name>
<reference evidence="1 2" key="1">
    <citation type="journal article" date="2014" name="PLoS Genet.">
        <title>Analysis of the Phlebiopsis gigantea genome, transcriptome and secretome provides insight into its pioneer colonization strategies of wood.</title>
        <authorList>
            <person name="Hori C."/>
            <person name="Ishida T."/>
            <person name="Igarashi K."/>
            <person name="Samejima M."/>
            <person name="Suzuki H."/>
            <person name="Master E."/>
            <person name="Ferreira P."/>
            <person name="Ruiz-Duenas F.J."/>
            <person name="Held B."/>
            <person name="Canessa P."/>
            <person name="Larrondo L.F."/>
            <person name="Schmoll M."/>
            <person name="Druzhinina I.S."/>
            <person name="Kubicek C.P."/>
            <person name="Gaskell J.A."/>
            <person name="Kersten P."/>
            <person name="St John F."/>
            <person name="Glasner J."/>
            <person name="Sabat G."/>
            <person name="Splinter BonDurant S."/>
            <person name="Syed K."/>
            <person name="Yadav J."/>
            <person name="Mgbeahuruike A.C."/>
            <person name="Kovalchuk A."/>
            <person name="Asiegbu F.O."/>
            <person name="Lackner G."/>
            <person name="Hoffmeister D."/>
            <person name="Rencoret J."/>
            <person name="Gutierrez A."/>
            <person name="Sun H."/>
            <person name="Lindquist E."/>
            <person name="Barry K."/>
            <person name="Riley R."/>
            <person name="Grigoriev I.V."/>
            <person name="Henrissat B."/>
            <person name="Kues U."/>
            <person name="Berka R.M."/>
            <person name="Martinez A.T."/>
            <person name="Covert S.F."/>
            <person name="Blanchette R.A."/>
            <person name="Cullen D."/>
        </authorList>
    </citation>
    <scope>NUCLEOTIDE SEQUENCE [LARGE SCALE GENOMIC DNA]</scope>
    <source>
        <strain evidence="1 2">11061_1 CR5-6</strain>
    </source>
</reference>
<gene>
    <name evidence="1" type="ORF">PHLGIDRAFT_271196</name>
</gene>
<dbReference type="OrthoDB" id="2788229at2759"/>
<evidence type="ECO:0000313" key="2">
    <source>
        <dbReference type="Proteomes" id="UP000053257"/>
    </source>
</evidence>
<sequence length="429" mass="48439">MESSGHLQVGFSNLPQEIVDHIIDQLKTDRPRDKTLEVHWRQNLGALVACTLVCHNLLPRSSKHALGSIKVLCPPALCKSGGPHSDTELGRLLSHAESSPRLISNIYALCLAGRPNEELIGRAVRRFTNLTHLRFRTENSQLIDAIDLEDQAESVPSLLVGAHHVEQLVFERCYVRSILRFLSLFASVDKLMFDIVWCIARELPSDVFERLVCEKTQHLHADTITIGTSDTRILRLAGPMLAPRSLRTLCFMDLCGNACRFVEPFLQEEACLELECLRVQILSYAWRSTQRNEDEKKVLDLTCSERLREVEVTLRDSSYLTTAERASFSPDFFAFACSFILGNLPPSVQHVRLRFDPAIPDMTLPVYDLALRNLATFLAACSALERLEFVGRLGVKPQHAQSPSATKSYLTSKFFFQQPHIVHVIEDTF</sequence>
<dbReference type="HOGENOM" id="CLU_639526_0_0_1"/>
<organism evidence="1 2">
    <name type="scientific">Phlebiopsis gigantea (strain 11061_1 CR5-6)</name>
    <name type="common">White-rot fungus</name>
    <name type="synonym">Peniophora gigantea</name>
    <dbReference type="NCBI Taxonomy" id="745531"/>
    <lineage>
        <taxon>Eukaryota</taxon>
        <taxon>Fungi</taxon>
        <taxon>Dikarya</taxon>
        <taxon>Basidiomycota</taxon>
        <taxon>Agaricomycotina</taxon>
        <taxon>Agaricomycetes</taxon>
        <taxon>Polyporales</taxon>
        <taxon>Phanerochaetaceae</taxon>
        <taxon>Phlebiopsis</taxon>
    </lineage>
</organism>
<dbReference type="Proteomes" id="UP000053257">
    <property type="component" value="Unassembled WGS sequence"/>
</dbReference>
<evidence type="ECO:0000313" key="1">
    <source>
        <dbReference type="EMBL" id="KIP02934.1"/>
    </source>
</evidence>